<feature type="region of interest" description="Disordered" evidence="1">
    <location>
        <begin position="203"/>
        <end position="242"/>
    </location>
</feature>
<evidence type="ECO:0000313" key="2">
    <source>
        <dbReference type="EMBL" id="BDI04724.1"/>
    </source>
</evidence>
<feature type="region of interest" description="Disordered" evidence="1">
    <location>
        <begin position="352"/>
        <end position="383"/>
    </location>
</feature>
<evidence type="ECO:0000313" key="3">
    <source>
        <dbReference type="Proteomes" id="UP001057498"/>
    </source>
</evidence>
<evidence type="ECO:0000256" key="1">
    <source>
        <dbReference type="SAM" id="MobiDB-lite"/>
    </source>
</evidence>
<organism evidence="2 3">
    <name type="scientific">Sphaerotilus microaerophilus</name>
    <dbReference type="NCBI Taxonomy" id="2914710"/>
    <lineage>
        <taxon>Bacteria</taxon>
        <taxon>Pseudomonadati</taxon>
        <taxon>Pseudomonadota</taxon>
        <taxon>Betaproteobacteria</taxon>
        <taxon>Burkholderiales</taxon>
        <taxon>Sphaerotilaceae</taxon>
        <taxon>Sphaerotilus</taxon>
    </lineage>
</organism>
<accession>A0ABM7YK29</accession>
<proteinExistence type="predicted"/>
<protein>
    <submittedName>
        <fullName evidence="2">Uncharacterized protein</fullName>
    </submittedName>
</protein>
<sequence>MLRTLWQQASAPRHFVQGAATALARLDRIDAAWRRSAPMREVPLGALLASPLGASQLPLGLAAAQALQALAGPAAQDEADPTTPVRARRQATAPAAGSAPTSTARQPVPPTRAAQAETAGARRRGPTPPRPAVGPQGPISAAVAAATWAQRVAAAGLGQAMAQVVQRPALASPLATGLGTALAQASQPPWGTAIAQALRDAGIAAPPTPRTTPMPRGTGARRGPRVSPAGDTPSAGAHDADAAAAGQTGFAGAGQAMLDAIQRLPSQRPSGASPLPRRRTAPAPHDDLSTARGLGQALAGAGQAVAGALGATLAQVPGAASLAPALSTGLRGLAARAAQASAAPAATLVPATASAGSGRPSAADAGTAASPPPVAAALDDDDLTQRLTRVLQREARRDGIDLDDLQS</sequence>
<feature type="region of interest" description="Disordered" evidence="1">
    <location>
        <begin position="73"/>
        <end position="137"/>
    </location>
</feature>
<feature type="compositionally biased region" description="Low complexity" evidence="1">
    <location>
        <begin position="73"/>
        <end position="105"/>
    </location>
</feature>
<name>A0ABM7YK29_9BURK</name>
<reference evidence="2" key="1">
    <citation type="submission" date="2022-04" db="EMBL/GenBank/DDBJ databases">
        <title>Whole genome sequence of Sphaerotilus sp. FB-5.</title>
        <authorList>
            <person name="Takeda M."/>
            <person name="Narihara S."/>
            <person name="Akimoto M."/>
            <person name="Akimoto R."/>
            <person name="Nishiyashiki S."/>
            <person name="Murakami T."/>
        </authorList>
    </citation>
    <scope>NUCLEOTIDE SEQUENCE</scope>
    <source>
        <strain evidence="2">FB-5</strain>
    </source>
</reference>
<gene>
    <name evidence="2" type="ORF">CATMQ487_16940</name>
</gene>
<keyword evidence="3" id="KW-1185">Reference proteome</keyword>
<dbReference type="Proteomes" id="UP001057498">
    <property type="component" value="Chromosome"/>
</dbReference>
<dbReference type="EMBL" id="AP025730">
    <property type="protein sequence ID" value="BDI04724.1"/>
    <property type="molecule type" value="Genomic_DNA"/>
</dbReference>
<feature type="region of interest" description="Disordered" evidence="1">
    <location>
        <begin position="266"/>
        <end position="290"/>
    </location>
</feature>